<accession>A0A395TFC2</accession>
<proteinExistence type="predicted"/>
<dbReference type="EMBL" id="MCBA01000187">
    <property type="protein sequence ID" value="RGP83317.1"/>
    <property type="molecule type" value="Genomic_DNA"/>
</dbReference>
<name>A0A395TFC2_VIBCL</name>
<protein>
    <submittedName>
        <fullName evidence="1">Uncharacterized protein</fullName>
    </submittedName>
</protein>
<dbReference type="AlphaFoldDB" id="A0A395TFC2"/>
<sequence>MLVFITDTQSNRTEPDILADVRFKRLIIVSLEGQFLSAYNAPRQGWTHHILESLAHSFPNQWEICGADAYIGEQWVGSTEI</sequence>
<comment type="caution">
    <text evidence="1">The sequence shown here is derived from an EMBL/GenBank/DDBJ whole genome shotgun (WGS) entry which is preliminary data.</text>
</comment>
<evidence type="ECO:0000313" key="2">
    <source>
        <dbReference type="Proteomes" id="UP000266701"/>
    </source>
</evidence>
<dbReference type="RefSeq" id="WP_118090181.1">
    <property type="nucleotide sequence ID" value="NZ_VSHG01000073.1"/>
</dbReference>
<dbReference type="Proteomes" id="UP000266701">
    <property type="component" value="Unassembled WGS sequence"/>
</dbReference>
<gene>
    <name evidence="1" type="ORF">BC353_17575</name>
</gene>
<reference evidence="1 2" key="1">
    <citation type="journal article" date="2017" name="Emerg. Infect. Dis.">
        <title>Carbapenemase VCC-1-Producing Vibrio cholerae in Coastal Waters of Germany.</title>
        <authorList>
            <person name="Hammerl J.A."/>
            <person name="Jackel C."/>
            <person name="Bortolaia V."/>
            <person name="Schwartz K."/>
            <person name="Bier N."/>
            <person name="Hendriksen R.S."/>
            <person name="Guerra B."/>
            <person name="Strauch E."/>
        </authorList>
    </citation>
    <scope>NUCLEOTIDE SEQUENCE [LARGE SCALE GENOMIC DNA]</scope>
    <source>
        <strain evidence="1 2">VN-2825</strain>
    </source>
</reference>
<evidence type="ECO:0000313" key="1">
    <source>
        <dbReference type="EMBL" id="RGP83317.1"/>
    </source>
</evidence>
<organism evidence="1 2">
    <name type="scientific">Vibrio cholerae</name>
    <dbReference type="NCBI Taxonomy" id="666"/>
    <lineage>
        <taxon>Bacteria</taxon>
        <taxon>Pseudomonadati</taxon>
        <taxon>Pseudomonadota</taxon>
        <taxon>Gammaproteobacteria</taxon>
        <taxon>Vibrionales</taxon>
        <taxon>Vibrionaceae</taxon>
        <taxon>Vibrio</taxon>
    </lineage>
</organism>